<organism evidence="3 4">
    <name type="scientific">Xenotaenia resolanae</name>
    <dbReference type="NCBI Taxonomy" id="208358"/>
    <lineage>
        <taxon>Eukaryota</taxon>
        <taxon>Metazoa</taxon>
        <taxon>Chordata</taxon>
        <taxon>Craniata</taxon>
        <taxon>Vertebrata</taxon>
        <taxon>Euteleostomi</taxon>
        <taxon>Actinopterygii</taxon>
        <taxon>Neopterygii</taxon>
        <taxon>Teleostei</taxon>
        <taxon>Neoteleostei</taxon>
        <taxon>Acanthomorphata</taxon>
        <taxon>Ovalentaria</taxon>
        <taxon>Atherinomorphae</taxon>
        <taxon>Cyprinodontiformes</taxon>
        <taxon>Goodeidae</taxon>
        <taxon>Xenotaenia</taxon>
    </lineage>
</organism>
<dbReference type="PANTHER" id="PTHR34343">
    <property type="entry name" value="SEROLOGICALLY DEFINED COLON CANCER ANTIGEN 8"/>
    <property type="match status" value="1"/>
</dbReference>
<reference evidence="3 4" key="1">
    <citation type="submission" date="2021-06" db="EMBL/GenBank/DDBJ databases">
        <authorList>
            <person name="Palmer J.M."/>
        </authorList>
    </citation>
    <scope>NUCLEOTIDE SEQUENCE [LARGE SCALE GENOMIC DNA]</scope>
    <source>
        <strain evidence="3 4">XR_2019</strain>
        <tissue evidence="3">Muscle</tissue>
    </source>
</reference>
<sequence>MENLMGSQNSLNRKLKEECCKLGAKLEELSHHSRSELEQLTLEKQHLEDTVKRLRARCSEMEEQCVQHGRMHQRMKDRRERQSGRKELRGRLVMTAWKPAAGTPGGEGVAALGLQKLDRTSGLG</sequence>
<protein>
    <submittedName>
        <fullName evidence="3">Uncharacterized protein</fullName>
    </submittedName>
</protein>
<dbReference type="PANTHER" id="PTHR34343:SF1">
    <property type="entry name" value="SEROLOGICALLY DEFINED COLON CANCER ANTIGEN 8"/>
    <property type="match status" value="1"/>
</dbReference>
<feature type="coiled-coil region" evidence="1">
    <location>
        <begin position="37"/>
        <end position="64"/>
    </location>
</feature>
<feature type="compositionally biased region" description="Basic and acidic residues" evidence="2">
    <location>
        <begin position="77"/>
        <end position="87"/>
    </location>
</feature>
<evidence type="ECO:0000313" key="3">
    <source>
        <dbReference type="EMBL" id="MEQ2276902.1"/>
    </source>
</evidence>
<proteinExistence type="predicted"/>
<dbReference type="Pfam" id="PF15964">
    <property type="entry name" value="CCCAP"/>
    <property type="match status" value="1"/>
</dbReference>
<evidence type="ECO:0000313" key="4">
    <source>
        <dbReference type="Proteomes" id="UP001444071"/>
    </source>
</evidence>
<evidence type="ECO:0000256" key="1">
    <source>
        <dbReference type="SAM" id="Coils"/>
    </source>
</evidence>
<keyword evidence="1" id="KW-0175">Coiled coil</keyword>
<evidence type="ECO:0000256" key="2">
    <source>
        <dbReference type="SAM" id="MobiDB-lite"/>
    </source>
</evidence>
<name>A0ABV0X4S9_9TELE</name>
<feature type="region of interest" description="Disordered" evidence="2">
    <location>
        <begin position="66"/>
        <end position="87"/>
    </location>
</feature>
<dbReference type="EMBL" id="JAHRIM010090529">
    <property type="protein sequence ID" value="MEQ2276902.1"/>
    <property type="molecule type" value="Genomic_DNA"/>
</dbReference>
<accession>A0ABV0X4S9</accession>
<comment type="caution">
    <text evidence="3">The sequence shown here is derived from an EMBL/GenBank/DDBJ whole genome shotgun (WGS) entry which is preliminary data.</text>
</comment>
<dbReference type="Proteomes" id="UP001444071">
    <property type="component" value="Unassembled WGS sequence"/>
</dbReference>
<gene>
    <name evidence="3" type="ORF">XENORESO_014203</name>
</gene>
<dbReference type="InterPro" id="IPR031887">
    <property type="entry name" value="SDCCAG8"/>
</dbReference>
<keyword evidence="4" id="KW-1185">Reference proteome</keyword>